<evidence type="ECO:0000313" key="7">
    <source>
        <dbReference type="EMBL" id="MDL2409181.1"/>
    </source>
</evidence>
<keyword evidence="8" id="KW-1185">Reference proteome</keyword>
<keyword evidence="4" id="KW-0597">Phosphoprotein</keyword>
<reference evidence="7" key="1">
    <citation type="submission" date="2023-06" db="EMBL/GenBank/DDBJ databases">
        <title>Phylogenetic Diversity of Rhizobium strains.</title>
        <authorList>
            <person name="Moura F.T."/>
            <person name="Helene L.C.F."/>
            <person name="Hungria M."/>
        </authorList>
    </citation>
    <scope>NUCLEOTIDE SEQUENCE</scope>
    <source>
        <strain evidence="7">CCGE524</strain>
    </source>
</reference>
<dbReference type="EMBL" id="JARFYN010000046">
    <property type="protein sequence ID" value="MDL2409181.1"/>
    <property type="molecule type" value="Genomic_DNA"/>
</dbReference>
<keyword evidence="1" id="KW-0805">Transcription regulation</keyword>
<feature type="domain" description="Response regulatory" evidence="6">
    <location>
        <begin position="2"/>
        <end position="116"/>
    </location>
</feature>
<dbReference type="Gene3D" id="3.40.50.2300">
    <property type="match status" value="1"/>
</dbReference>
<keyword evidence="3" id="KW-0804">Transcription</keyword>
<evidence type="ECO:0000256" key="4">
    <source>
        <dbReference type="PROSITE-ProRule" id="PRU00169"/>
    </source>
</evidence>
<dbReference type="RefSeq" id="WP_285882630.1">
    <property type="nucleotide sequence ID" value="NZ_JARFYN010000046.1"/>
</dbReference>
<evidence type="ECO:0000313" key="8">
    <source>
        <dbReference type="Proteomes" id="UP001172630"/>
    </source>
</evidence>
<dbReference type="Proteomes" id="UP001172630">
    <property type="component" value="Unassembled WGS sequence"/>
</dbReference>
<evidence type="ECO:0000259" key="6">
    <source>
        <dbReference type="PROSITE" id="PS50110"/>
    </source>
</evidence>
<name>A0ABT7KL88_9HYPH</name>
<feature type="modified residue" description="4-aspartylphosphate" evidence="4">
    <location>
        <position position="51"/>
    </location>
</feature>
<organism evidence="7 8">
    <name type="scientific">Rhizobium calliandrae</name>
    <dbReference type="NCBI Taxonomy" id="1312182"/>
    <lineage>
        <taxon>Bacteria</taxon>
        <taxon>Pseudomonadati</taxon>
        <taxon>Pseudomonadota</taxon>
        <taxon>Alphaproteobacteria</taxon>
        <taxon>Hyphomicrobiales</taxon>
        <taxon>Rhizobiaceae</taxon>
        <taxon>Rhizobium/Agrobacterium group</taxon>
        <taxon>Rhizobium</taxon>
    </lineage>
</organism>
<accession>A0ABT7KL88</accession>
<evidence type="ECO:0000256" key="5">
    <source>
        <dbReference type="SAM" id="MobiDB-lite"/>
    </source>
</evidence>
<dbReference type="Pfam" id="PF00072">
    <property type="entry name" value="Response_reg"/>
    <property type="match status" value="1"/>
</dbReference>
<evidence type="ECO:0000256" key="3">
    <source>
        <dbReference type="ARBA" id="ARBA00023163"/>
    </source>
</evidence>
<feature type="region of interest" description="Disordered" evidence="5">
    <location>
        <begin position="124"/>
        <end position="153"/>
    </location>
</feature>
<dbReference type="InterPro" id="IPR011006">
    <property type="entry name" value="CheY-like_superfamily"/>
</dbReference>
<dbReference type="SUPFAM" id="SSF52172">
    <property type="entry name" value="CheY-like"/>
    <property type="match status" value="1"/>
</dbReference>
<dbReference type="PROSITE" id="PS50110">
    <property type="entry name" value="RESPONSE_REGULATORY"/>
    <property type="match status" value="1"/>
</dbReference>
<dbReference type="SMART" id="SM00448">
    <property type="entry name" value="REC"/>
    <property type="match status" value="1"/>
</dbReference>
<dbReference type="InterPro" id="IPR001789">
    <property type="entry name" value="Sig_transdc_resp-reg_receiver"/>
</dbReference>
<dbReference type="PANTHER" id="PTHR48111:SF67">
    <property type="entry name" value="TRANSCRIPTIONAL REGULATORY PROTEIN TCTD"/>
    <property type="match status" value="1"/>
</dbReference>
<gene>
    <name evidence="7" type="ORF">PY650_26815</name>
</gene>
<comment type="caution">
    <text evidence="7">The sequence shown here is derived from an EMBL/GenBank/DDBJ whole genome shotgun (WGS) entry which is preliminary data.</text>
</comment>
<proteinExistence type="predicted"/>
<dbReference type="InterPro" id="IPR039420">
    <property type="entry name" value="WalR-like"/>
</dbReference>
<evidence type="ECO:0000256" key="2">
    <source>
        <dbReference type="ARBA" id="ARBA00023125"/>
    </source>
</evidence>
<sequence>MRILLVEGDTILGDALRDHVAADGGDVDWVVDLQAAKRALDAASYSLILLDPGLPDGNGLELLTHLSARSPTTPAIIISAADQVTDRQRSLELGAADCLVKPFSLSTLSARIRNVLSTSSRVPTVGAVPCRSGNPTGERPVLSGDAEVPQRGD</sequence>
<keyword evidence="2" id="KW-0238">DNA-binding</keyword>
<evidence type="ECO:0000256" key="1">
    <source>
        <dbReference type="ARBA" id="ARBA00023015"/>
    </source>
</evidence>
<dbReference type="PANTHER" id="PTHR48111">
    <property type="entry name" value="REGULATOR OF RPOS"/>
    <property type="match status" value="1"/>
</dbReference>
<protein>
    <submittedName>
        <fullName evidence="7">Response regulator</fullName>
    </submittedName>
</protein>